<evidence type="ECO:0000256" key="2">
    <source>
        <dbReference type="ARBA" id="ARBA00022741"/>
    </source>
</evidence>
<feature type="region of interest" description="Disordered" evidence="4">
    <location>
        <begin position="1"/>
        <end position="37"/>
    </location>
</feature>
<dbReference type="SUPFAM" id="SSF52540">
    <property type="entry name" value="P-loop containing nucleoside triphosphate hydrolases"/>
    <property type="match status" value="1"/>
</dbReference>
<evidence type="ECO:0000256" key="1">
    <source>
        <dbReference type="ARBA" id="ARBA00022448"/>
    </source>
</evidence>
<evidence type="ECO:0000256" key="3">
    <source>
        <dbReference type="ARBA" id="ARBA00022840"/>
    </source>
</evidence>
<proteinExistence type="predicted"/>
<dbReference type="Gene3D" id="3.40.50.300">
    <property type="entry name" value="P-loop containing nucleotide triphosphate hydrolases"/>
    <property type="match status" value="1"/>
</dbReference>
<feature type="domain" description="ABC transporter" evidence="5">
    <location>
        <begin position="46"/>
        <end position="284"/>
    </location>
</feature>
<dbReference type="InterPro" id="IPR027417">
    <property type="entry name" value="P-loop_NTPase"/>
</dbReference>
<keyword evidence="3 6" id="KW-0067">ATP-binding</keyword>
<name>J9GG88_9ZZZZ</name>
<comment type="caution">
    <text evidence="6">The sequence shown here is derived from an EMBL/GenBank/DDBJ whole genome shotgun (WGS) entry which is preliminary data.</text>
</comment>
<sequence>MFHLQQKASRMKKNDLPTAEPLHTSQRETKNEHPRVTGCRSAVLTAHELSIGYRNAQKETYVHRHLSFHLYPGELTCLLGANGAGKSTLLRTLAGAQPVLNGELQLMNKPLHRYSERERSRTIGVVLTDKTQCGGLSVYEVVALGRQPHTGFFGRLHAEDHRIIREALDAVGIAHKSSCYTAELSDGERQKVMIAKALVQECPLILLDEPTAFLDVVSRIEIMTLLHRLAVEQQRAILLSTHDIEQALVLADKLWLLSKENGLECGVTEDLILRRRMDNLFPHSDIRFDYDHGVYYPTVQGQRQLQVTANDDTLLHWTLNALNRQGYTCLPLQEGPSALPLLQVISAHELQFTDLNQEKKTFASFEEFLNQLTAEASF</sequence>
<dbReference type="PANTHER" id="PTHR42734:SF21">
    <property type="entry name" value="IRON ABC TRANSPORTER, ATP-BINDING PROTEIN"/>
    <property type="match status" value="1"/>
</dbReference>
<dbReference type="CDD" id="cd03214">
    <property type="entry name" value="ABC_Iron-Siderophores_B12_Hemin"/>
    <property type="match status" value="1"/>
</dbReference>
<keyword evidence="2" id="KW-0547">Nucleotide-binding</keyword>
<accession>J9GG88</accession>
<dbReference type="GO" id="GO:0005524">
    <property type="term" value="F:ATP binding"/>
    <property type="evidence" value="ECO:0007669"/>
    <property type="project" value="UniProtKB-KW"/>
</dbReference>
<dbReference type="InterPro" id="IPR003593">
    <property type="entry name" value="AAA+_ATPase"/>
</dbReference>
<dbReference type="InterPro" id="IPR003439">
    <property type="entry name" value="ABC_transporter-like_ATP-bd"/>
</dbReference>
<dbReference type="PROSITE" id="PS50893">
    <property type="entry name" value="ABC_TRANSPORTER_2"/>
    <property type="match status" value="1"/>
</dbReference>
<evidence type="ECO:0000313" key="6">
    <source>
        <dbReference type="EMBL" id="EJX05954.1"/>
    </source>
</evidence>
<dbReference type="PANTHER" id="PTHR42734">
    <property type="entry name" value="METAL TRANSPORT SYSTEM ATP-BINDING PROTEIN TM_0124-RELATED"/>
    <property type="match status" value="1"/>
</dbReference>
<dbReference type="Pfam" id="PF00005">
    <property type="entry name" value="ABC_tran"/>
    <property type="match status" value="1"/>
</dbReference>
<reference evidence="6" key="1">
    <citation type="journal article" date="2012" name="PLoS ONE">
        <title>Gene sets for utilization of primary and secondary nutrition supplies in the distal gut of endangered iberian lynx.</title>
        <authorList>
            <person name="Alcaide M."/>
            <person name="Messina E."/>
            <person name="Richter M."/>
            <person name="Bargiela R."/>
            <person name="Peplies J."/>
            <person name="Huws S.A."/>
            <person name="Newbold C.J."/>
            <person name="Golyshin P.N."/>
            <person name="Simon M.A."/>
            <person name="Lopez G."/>
            <person name="Yakimov M.M."/>
            <person name="Ferrer M."/>
        </authorList>
    </citation>
    <scope>NUCLEOTIDE SEQUENCE</scope>
</reference>
<evidence type="ECO:0000259" key="5">
    <source>
        <dbReference type="PROSITE" id="PS50893"/>
    </source>
</evidence>
<protein>
    <submittedName>
        <fullName evidence="6">Iron(III) ABC transporter ATP-binding protein</fullName>
    </submittedName>
</protein>
<dbReference type="InterPro" id="IPR050153">
    <property type="entry name" value="Metal_Ion_Import_ABC"/>
</dbReference>
<organism evidence="6">
    <name type="scientific">gut metagenome</name>
    <dbReference type="NCBI Taxonomy" id="749906"/>
    <lineage>
        <taxon>unclassified sequences</taxon>
        <taxon>metagenomes</taxon>
        <taxon>organismal metagenomes</taxon>
    </lineage>
</organism>
<dbReference type="GO" id="GO:0016887">
    <property type="term" value="F:ATP hydrolysis activity"/>
    <property type="evidence" value="ECO:0007669"/>
    <property type="project" value="InterPro"/>
</dbReference>
<feature type="compositionally biased region" description="Basic and acidic residues" evidence="4">
    <location>
        <begin position="25"/>
        <end position="35"/>
    </location>
</feature>
<dbReference type="AlphaFoldDB" id="J9GG88"/>
<dbReference type="SMART" id="SM00382">
    <property type="entry name" value="AAA"/>
    <property type="match status" value="1"/>
</dbReference>
<dbReference type="EMBL" id="AMCI01001316">
    <property type="protein sequence ID" value="EJX05954.1"/>
    <property type="molecule type" value="Genomic_DNA"/>
</dbReference>
<gene>
    <name evidence="6" type="ORF">EVA_05938</name>
</gene>
<keyword evidence="1" id="KW-0813">Transport</keyword>
<evidence type="ECO:0000256" key="4">
    <source>
        <dbReference type="SAM" id="MobiDB-lite"/>
    </source>
</evidence>